<dbReference type="Proteomes" id="UP000295380">
    <property type="component" value="Unassembled WGS sequence"/>
</dbReference>
<dbReference type="Gene3D" id="3.10.450.710">
    <property type="entry name" value="Tgt2/MlaC"/>
    <property type="match status" value="1"/>
</dbReference>
<dbReference type="PANTHER" id="PTHR36573:SF1">
    <property type="entry name" value="INTERMEMBRANE PHOSPHOLIPID TRANSPORT SYSTEM BINDING PROTEIN MLAC"/>
    <property type="match status" value="1"/>
</dbReference>
<keyword evidence="3" id="KW-1185">Reference proteome</keyword>
<evidence type="ECO:0000313" key="2">
    <source>
        <dbReference type="EMBL" id="TDU23030.1"/>
    </source>
</evidence>
<feature type="chain" id="PRO_5020618426" evidence="1">
    <location>
        <begin position="33"/>
        <end position="222"/>
    </location>
</feature>
<sequence>MMGSKQCAALRFKYLCILLLACLWCVTLTAQAQQDPQQLIEDNVAALMKKLEGRKDYYAKHEEELESLVDASLDDVADFHYIAASVMGRYFRIATPEQRSRFVGVFRDTLIDTYAQGLVTFDYRDIRVLEGSDERRYENQASVKMEVVSTNGEVYPVEYTLHKREGAWRVINVIVNGINLGLTFRNQFDQAMRDNNRDIDAVIDGWAPQVATDELEAGGSDQ</sequence>
<dbReference type="PIRSF" id="PIRSF004649">
    <property type="entry name" value="MlaC"/>
    <property type="match status" value="1"/>
</dbReference>
<evidence type="ECO:0000256" key="1">
    <source>
        <dbReference type="SAM" id="SignalP"/>
    </source>
</evidence>
<comment type="caution">
    <text evidence="2">The sequence shown here is derived from an EMBL/GenBank/DDBJ whole genome shotgun (WGS) entry which is preliminary data.</text>
</comment>
<dbReference type="InterPro" id="IPR008869">
    <property type="entry name" value="MlaC/ttg2D"/>
</dbReference>
<dbReference type="PANTHER" id="PTHR36573">
    <property type="entry name" value="INTERMEMBRANE PHOSPHOLIPID TRANSPORT SYSTEM BINDING PROTEIN MLAC"/>
    <property type="match status" value="1"/>
</dbReference>
<dbReference type="AlphaFoldDB" id="A0A4R7NRI8"/>
<keyword evidence="1" id="KW-0732">Signal</keyword>
<proteinExistence type="predicted"/>
<organism evidence="2 3">
    <name type="scientific">Chromohalobacter marismortui</name>
    <dbReference type="NCBI Taxonomy" id="42055"/>
    <lineage>
        <taxon>Bacteria</taxon>
        <taxon>Pseudomonadati</taxon>
        <taxon>Pseudomonadota</taxon>
        <taxon>Gammaproteobacteria</taxon>
        <taxon>Oceanospirillales</taxon>
        <taxon>Halomonadaceae</taxon>
        <taxon>Chromohalobacter</taxon>
    </lineage>
</organism>
<feature type="signal peptide" evidence="1">
    <location>
        <begin position="1"/>
        <end position="32"/>
    </location>
</feature>
<reference evidence="2 3" key="1">
    <citation type="submission" date="2019-03" db="EMBL/GenBank/DDBJ databases">
        <title>Genomic Encyclopedia of Type Strains, Phase IV (KMG-IV): sequencing the most valuable type-strain genomes for metagenomic binning, comparative biology and taxonomic classification.</title>
        <authorList>
            <person name="Goeker M."/>
        </authorList>
    </citation>
    <scope>NUCLEOTIDE SEQUENCE [LARGE SCALE GENOMIC DNA]</scope>
    <source>
        <strain evidence="2 3">DSM 6770</strain>
    </source>
</reference>
<evidence type="ECO:0000313" key="3">
    <source>
        <dbReference type="Proteomes" id="UP000295380"/>
    </source>
</evidence>
<dbReference type="Pfam" id="PF05494">
    <property type="entry name" value="MlaC"/>
    <property type="match status" value="1"/>
</dbReference>
<protein>
    <submittedName>
        <fullName evidence="2">Phospholipid transport system substrate-binding protein</fullName>
    </submittedName>
</protein>
<dbReference type="RefSeq" id="WP_424948543.1">
    <property type="nucleotide sequence ID" value="NZ_SOBR01000003.1"/>
</dbReference>
<dbReference type="EMBL" id="SOBR01000003">
    <property type="protein sequence ID" value="TDU23030.1"/>
    <property type="molecule type" value="Genomic_DNA"/>
</dbReference>
<dbReference type="InterPro" id="IPR042245">
    <property type="entry name" value="Tgt2/MlaC_sf"/>
</dbReference>
<accession>A0A4R7NRI8</accession>
<gene>
    <name evidence="2" type="ORF">C8E00_103403</name>
</gene>
<name>A0A4R7NRI8_9GAMM</name>